<organism evidence="10 11">
    <name type="scientific">Esox lucius</name>
    <name type="common">Northern pike</name>
    <dbReference type="NCBI Taxonomy" id="8010"/>
    <lineage>
        <taxon>Eukaryota</taxon>
        <taxon>Metazoa</taxon>
        <taxon>Chordata</taxon>
        <taxon>Craniata</taxon>
        <taxon>Vertebrata</taxon>
        <taxon>Euteleostomi</taxon>
        <taxon>Actinopterygii</taxon>
        <taxon>Neopterygii</taxon>
        <taxon>Teleostei</taxon>
        <taxon>Protacanthopterygii</taxon>
        <taxon>Esociformes</taxon>
        <taxon>Esocidae</taxon>
        <taxon>Esox</taxon>
    </lineage>
</organism>
<protein>
    <recommendedName>
        <fullName evidence="3">Erythropoietin</fullName>
    </recommendedName>
</protein>
<comment type="similarity">
    <text evidence="2">Belongs to the EPO/TPO family.</text>
</comment>
<reference evidence="10" key="2">
    <citation type="submission" date="2020-02" db="EMBL/GenBank/DDBJ databases">
        <title>Esox lucius (northern pike) genome, fEsoLuc1, primary haplotype.</title>
        <authorList>
            <person name="Myers G."/>
            <person name="Karagic N."/>
            <person name="Meyer A."/>
            <person name="Pippel M."/>
            <person name="Reichard M."/>
            <person name="Winkler S."/>
            <person name="Tracey A."/>
            <person name="Sims Y."/>
            <person name="Howe K."/>
            <person name="Rhie A."/>
            <person name="Formenti G."/>
            <person name="Durbin R."/>
            <person name="Fedrigo O."/>
            <person name="Jarvis E.D."/>
        </authorList>
    </citation>
    <scope>NUCLEOTIDE SEQUENCE [LARGE SCALE GENOMIC DNA]</scope>
</reference>
<proteinExistence type="inferred from homology"/>
<reference evidence="10" key="3">
    <citation type="submission" date="2025-08" db="UniProtKB">
        <authorList>
            <consortium name="Ensembl"/>
        </authorList>
    </citation>
    <scope>IDENTIFICATION</scope>
</reference>
<keyword evidence="11" id="KW-1185">Reference proteome</keyword>
<evidence type="ECO:0000256" key="2">
    <source>
        <dbReference type="ARBA" id="ARBA00005782"/>
    </source>
</evidence>
<evidence type="ECO:0000256" key="9">
    <source>
        <dbReference type="SAM" id="SignalP"/>
    </source>
</evidence>
<dbReference type="SUPFAM" id="SSF47266">
    <property type="entry name" value="4-helical cytokines"/>
    <property type="match status" value="1"/>
</dbReference>
<evidence type="ECO:0000256" key="7">
    <source>
        <dbReference type="ARBA" id="ARBA00023057"/>
    </source>
</evidence>
<keyword evidence="5" id="KW-0372">Hormone</keyword>
<dbReference type="PANTHER" id="PTHR10370:SF0">
    <property type="entry name" value="ERYTHROPOIETIN"/>
    <property type="match status" value="1"/>
</dbReference>
<dbReference type="InterPro" id="IPR003013">
    <property type="entry name" value="Erythroptn"/>
</dbReference>
<dbReference type="AlphaFoldDB" id="A0A6Q2ZHA7"/>
<evidence type="ECO:0000256" key="3">
    <source>
        <dbReference type="ARBA" id="ARBA00015421"/>
    </source>
</evidence>
<sequence length="188" mass="20062">MSLTAPRYSGLLVVLLMVLQWAGQGIPSPVRPICDLRVLDHFIMEARDTETALRGCKAGCGVTGTFVVPLTNVDFLVWETKDIWEQAVEVQSGLSLLGQALGAVGESLSNAVMQSLITNNKSNIRSLGQVLHSLHIKGVSIHAAPAGGGTATRKVSSLSELLSVHINFLRGKVRLLLKNAPVCQQSSP</sequence>
<dbReference type="Gene3D" id="1.20.1250.10">
    <property type="match status" value="1"/>
</dbReference>
<evidence type="ECO:0000256" key="8">
    <source>
        <dbReference type="ARBA" id="ARBA00023157"/>
    </source>
</evidence>
<evidence type="ECO:0000313" key="11">
    <source>
        <dbReference type="Proteomes" id="UP000265140"/>
    </source>
</evidence>
<name>A0A6Q2ZHA7_ESOLU</name>
<dbReference type="Ensembl" id="ENSELUT00000067633.2">
    <property type="protein sequence ID" value="ENSELUP00000077248.1"/>
    <property type="gene ID" value="ENSELUG00000014065.3"/>
</dbReference>
<dbReference type="GO" id="GO:0005128">
    <property type="term" value="F:erythropoietin receptor binding"/>
    <property type="evidence" value="ECO:0007669"/>
    <property type="project" value="InterPro"/>
</dbReference>
<dbReference type="GO" id="GO:0005125">
    <property type="term" value="F:cytokine activity"/>
    <property type="evidence" value="ECO:0007669"/>
    <property type="project" value="TreeGrafter"/>
</dbReference>
<evidence type="ECO:0000256" key="6">
    <source>
        <dbReference type="ARBA" id="ARBA00022729"/>
    </source>
</evidence>
<dbReference type="Pfam" id="PF00758">
    <property type="entry name" value="EPO_TPO"/>
    <property type="match status" value="1"/>
</dbReference>
<dbReference type="InterPro" id="IPR009079">
    <property type="entry name" value="4_helix_cytokine-like_core"/>
</dbReference>
<dbReference type="GO" id="GO:0005615">
    <property type="term" value="C:extracellular space"/>
    <property type="evidence" value="ECO:0007669"/>
    <property type="project" value="TreeGrafter"/>
</dbReference>
<dbReference type="Proteomes" id="UP000265140">
    <property type="component" value="Chromosome 7"/>
</dbReference>
<dbReference type="GeneTree" id="ENSGT00390000017226"/>
<dbReference type="PRINTS" id="PR00272">
    <property type="entry name" value="ERYTHROPTN"/>
</dbReference>
<evidence type="ECO:0000256" key="4">
    <source>
        <dbReference type="ARBA" id="ARBA00022525"/>
    </source>
</evidence>
<evidence type="ECO:0000256" key="1">
    <source>
        <dbReference type="ARBA" id="ARBA00004613"/>
    </source>
</evidence>
<evidence type="ECO:0000256" key="5">
    <source>
        <dbReference type="ARBA" id="ARBA00022702"/>
    </source>
</evidence>
<keyword evidence="8" id="KW-1015">Disulfide bond</keyword>
<feature type="chain" id="PRO_5028207116" description="Erythropoietin" evidence="9">
    <location>
        <begin position="26"/>
        <end position="188"/>
    </location>
</feature>
<dbReference type="GO" id="GO:0043249">
    <property type="term" value="P:erythrocyte maturation"/>
    <property type="evidence" value="ECO:0007669"/>
    <property type="project" value="UniProtKB-KW"/>
</dbReference>
<comment type="subcellular location">
    <subcellularLocation>
        <location evidence="1">Secreted</location>
    </subcellularLocation>
</comment>
<accession>A0A6Q2ZHA7</accession>
<dbReference type="GO" id="GO:0048823">
    <property type="term" value="P:nucleate erythrocyte development"/>
    <property type="evidence" value="ECO:0007669"/>
    <property type="project" value="TreeGrafter"/>
</dbReference>
<keyword evidence="4" id="KW-0964">Secreted</keyword>
<dbReference type="GO" id="GO:0005179">
    <property type="term" value="F:hormone activity"/>
    <property type="evidence" value="ECO:0007669"/>
    <property type="project" value="UniProtKB-KW"/>
</dbReference>
<keyword evidence="6 9" id="KW-0732">Signal</keyword>
<reference evidence="11" key="1">
    <citation type="journal article" date="2014" name="PLoS ONE">
        <title>The genome and linkage map of the northern pike (Esox lucius): conserved synteny revealed between the salmonid sister group and the Neoteleostei.</title>
        <authorList>
            <person name="Rondeau E.B."/>
            <person name="Minkley D.R."/>
            <person name="Leong J.S."/>
            <person name="Messmer A.M."/>
            <person name="Jantzen J.R."/>
            <person name="von Schalburg K.R."/>
            <person name="Lemon C."/>
            <person name="Bird N.H."/>
            <person name="Koop B.F."/>
        </authorList>
    </citation>
    <scope>NUCLEOTIDE SEQUENCE</scope>
</reference>
<evidence type="ECO:0000313" key="10">
    <source>
        <dbReference type="Ensembl" id="ENSELUP00000077248.1"/>
    </source>
</evidence>
<feature type="signal peptide" evidence="9">
    <location>
        <begin position="1"/>
        <end position="25"/>
    </location>
</feature>
<keyword evidence="7" id="KW-0265">Erythrocyte maturation</keyword>
<dbReference type="InterPro" id="IPR001323">
    <property type="entry name" value="EPO_TPO"/>
</dbReference>
<dbReference type="PANTHER" id="PTHR10370">
    <property type="entry name" value="ERYTHROPOIETIN"/>
    <property type="match status" value="1"/>
</dbReference>
<reference evidence="10" key="4">
    <citation type="submission" date="2025-09" db="UniProtKB">
        <authorList>
            <consortium name="Ensembl"/>
        </authorList>
    </citation>
    <scope>IDENTIFICATION</scope>
</reference>